<organism evidence="1 2">
    <name type="scientific">Symbiodinium natans</name>
    <dbReference type="NCBI Taxonomy" id="878477"/>
    <lineage>
        <taxon>Eukaryota</taxon>
        <taxon>Sar</taxon>
        <taxon>Alveolata</taxon>
        <taxon>Dinophyceae</taxon>
        <taxon>Suessiales</taxon>
        <taxon>Symbiodiniaceae</taxon>
        <taxon>Symbiodinium</taxon>
    </lineage>
</organism>
<name>A0A812PXI8_9DINO</name>
<evidence type="ECO:0000313" key="2">
    <source>
        <dbReference type="Proteomes" id="UP000604046"/>
    </source>
</evidence>
<protein>
    <submittedName>
        <fullName evidence="1">Uncharacterized protein</fullName>
    </submittedName>
</protein>
<proteinExistence type="predicted"/>
<comment type="caution">
    <text evidence="1">The sequence shown here is derived from an EMBL/GenBank/DDBJ whole genome shotgun (WGS) entry which is preliminary data.</text>
</comment>
<dbReference type="EMBL" id="CAJNDS010002187">
    <property type="protein sequence ID" value="CAE7364007.1"/>
    <property type="molecule type" value="Genomic_DNA"/>
</dbReference>
<evidence type="ECO:0000313" key="1">
    <source>
        <dbReference type="EMBL" id="CAE7364007.1"/>
    </source>
</evidence>
<reference evidence="1" key="1">
    <citation type="submission" date="2021-02" db="EMBL/GenBank/DDBJ databases">
        <authorList>
            <person name="Dougan E. K."/>
            <person name="Rhodes N."/>
            <person name="Thang M."/>
            <person name="Chan C."/>
        </authorList>
    </citation>
    <scope>NUCLEOTIDE SEQUENCE</scope>
</reference>
<accession>A0A812PXI8</accession>
<sequence>MTDAFSCQKCLDFSRIDKVLTTLERGHELLVDLAPNLDVAIQQQVRHAAKQLARTTCELLDAKVWNGVEPFFDVDLDFQQLCQIARALRQPDFWKEVEGWKLKMQAGLTDFERIQMIAEIFAAVHGKVADLVPDLALSLRRRVQSNIRQLARAACQTLGVDADVSDGVQALLESDLDPRKLHQALSQLGYLLQELKELKASLQGDVPGWDRCGKLVDTFVNVQQMLADLAPNLVLALQQQALGGVRQVACAVCAPLGPEVSKGMAFEQMDIQKLQRVMQALSQPKCRRLLQELKKSERKLQPVLRLLSSCKGLLLDLSPDLLRAVQHKALRLGLPLLGCSPLDVERCLAEDEEAEMLRQVTRAVGETLRPELKMLPARVPWEQVLQELEPLDVEVLLASLKSPRGFKQEFQRQLEAAVRSAIIKALRPLVERKLKKLATREEVALTWEIVEFVLQRLDSTKLQAAFQEPQKFLFDLLQKAAGTVKPLALARLMPVLESHLPKTIAWHEVESCADKLELKDLEDALSNPERLLDKLVQHGPLAKRWALAASWPALKSFLPAAIQREDAEAALRQLSIVNLKKLVQANPKALLQSVLDSGGPPAMKFAVAWGMAQVRSAVEPELPPGVCWADLESVFQGMTVADIKKAAKDPMGVLDSMGGEAGRRWLLAKLRPHLEPLLDGFAGPACWQDVKNVLLCIETDQLRVAIEDPQAFVTSMVQTTGRSAVAWCLLQLKPILAPYLPDDIAWGEVATHLTAMQLEDLRAALDRPDALLSLLASHEAFAVKFAVANLQPRLEEWLPEQVLWADVRMALQALSMADLKSLADDPDPLESLQSLVKGAGPIAVKWGMAQIRSTVEPLLPVGVVWSDMEAVLQDMELADIEASASDPHRFLASLANAGGRSAVAWCLVKLKPKLPDGLAWGEVATHLTACMQLEDLRAALEPEALLSKLASHEAFAVKFAVANLQPRLEEWLPEQVQWADVRMALQALSMADLKSLADDPDPLESLQSLIKGAGPIAVKWGMAQIRSTVEPLLPVGVVWSDMEAVLQDMELADIEASASDPHRAGPSAGFLMFLSPENQLAALPQNGAWRSSSLFWSHICLMGLLGKMLLVDFDGQRTDHHVAAVLFEKLSVRHCQVAQHLAAAKLEDLRSVLSDPAALLNRLTARHAFASKFSKHLSVADLAHLAEKPDPEEFWRSLVEKGGSLAKKWGISQIRSSLEHELPEGVSWTDMETVLQCMKPAEIEAAAQSTPESATLSCVPL</sequence>
<dbReference type="AlphaFoldDB" id="A0A812PXI8"/>
<keyword evidence="2" id="KW-1185">Reference proteome</keyword>
<gene>
    <name evidence="1" type="ORF">SNAT2548_LOCUS19682</name>
</gene>
<dbReference type="Proteomes" id="UP000604046">
    <property type="component" value="Unassembled WGS sequence"/>
</dbReference>